<evidence type="ECO:0000256" key="1">
    <source>
        <dbReference type="ARBA" id="ARBA00005771"/>
    </source>
</evidence>
<dbReference type="AlphaFoldDB" id="A0A317C3S1"/>
<keyword evidence="2 4" id="KW-0808">Transferase</keyword>
<dbReference type="InterPro" id="IPR027417">
    <property type="entry name" value="P-loop_NTPase"/>
</dbReference>
<dbReference type="SUPFAM" id="SSF52540">
    <property type="entry name" value="P-loop containing nucleoside triphosphate hydrolases"/>
    <property type="match status" value="1"/>
</dbReference>
<comment type="similarity">
    <text evidence="1">Belongs to the sulfotransferase 1 family.</text>
</comment>
<comment type="caution">
    <text evidence="4">The sequence shown here is derived from an EMBL/GenBank/DDBJ whole genome shotgun (WGS) entry which is preliminary data.</text>
</comment>
<sequence length="289" mass="33536">MNKGIYWLASYPKSGNTWFRTFLKNLLNDGKEPVSINDLSTGEIGSSRNWLDGVLGFDSADLCQCEIDQLRPRTYDWTAEQSEEYRYHKIHDACWQLDSGQWLVSAEATNGALYFVRNPLDVAISYANHCHSGIDKAISRMANPEHCFCKNKHGSLTNQTEQRLLTWSQHVTSWVDNPVIDTHVMRYEDMKHKPQQTFTQAVNYLKLPNDSERIAKALSFSDFKALQQQEVDNKFRERPPNIERFFRKGIAGDWQQTLTKKQIDQVIKDHHEVMERFGYLDSQGIPQVM</sequence>
<organism evidence="4 5">
    <name type="scientific">Leucothrix pacifica</name>
    <dbReference type="NCBI Taxonomy" id="1247513"/>
    <lineage>
        <taxon>Bacteria</taxon>
        <taxon>Pseudomonadati</taxon>
        <taxon>Pseudomonadota</taxon>
        <taxon>Gammaproteobacteria</taxon>
        <taxon>Thiotrichales</taxon>
        <taxon>Thiotrichaceae</taxon>
        <taxon>Leucothrix</taxon>
    </lineage>
</organism>
<dbReference type="PANTHER" id="PTHR11783">
    <property type="entry name" value="SULFOTRANSFERASE SULT"/>
    <property type="match status" value="1"/>
</dbReference>
<keyword evidence="5" id="KW-1185">Reference proteome</keyword>
<dbReference type="OrthoDB" id="9804504at2"/>
<evidence type="ECO:0000259" key="3">
    <source>
        <dbReference type="Pfam" id="PF00685"/>
    </source>
</evidence>
<evidence type="ECO:0000313" key="5">
    <source>
        <dbReference type="Proteomes" id="UP000245539"/>
    </source>
</evidence>
<reference evidence="4 5" key="1">
    <citation type="submission" date="2018-05" db="EMBL/GenBank/DDBJ databases">
        <title>Leucothrix arctica sp. nov., isolated from Arctic seawater.</title>
        <authorList>
            <person name="Choi A."/>
            <person name="Baek K."/>
        </authorList>
    </citation>
    <scope>NUCLEOTIDE SEQUENCE [LARGE SCALE GENOMIC DNA]</scope>
    <source>
        <strain evidence="4 5">JCM 18388</strain>
    </source>
</reference>
<dbReference type="EMBL" id="QGKM01000139">
    <property type="protein sequence ID" value="PWQ92013.1"/>
    <property type="molecule type" value="Genomic_DNA"/>
</dbReference>
<gene>
    <name evidence="4" type="ORF">DKW60_23395</name>
</gene>
<dbReference type="Gene3D" id="3.40.50.300">
    <property type="entry name" value="P-loop containing nucleotide triphosphate hydrolases"/>
    <property type="match status" value="1"/>
</dbReference>
<dbReference type="InterPro" id="IPR000863">
    <property type="entry name" value="Sulfotransferase_dom"/>
</dbReference>
<proteinExistence type="inferred from homology"/>
<protein>
    <submittedName>
        <fullName evidence="4">Sulfotransferase</fullName>
    </submittedName>
</protein>
<dbReference type="GO" id="GO:0008146">
    <property type="term" value="F:sulfotransferase activity"/>
    <property type="evidence" value="ECO:0007669"/>
    <property type="project" value="InterPro"/>
</dbReference>
<name>A0A317C3S1_9GAMM</name>
<accession>A0A317C3S1</accession>
<evidence type="ECO:0000256" key="2">
    <source>
        <dbReference type="ARBA" id="ARBA00022679"/>
    </source>
</evidence>
<feature type="domain" description="Sulfotransferase" evidence="3">
    <location>
        <begin position="7"/>
        <end position="278"/>
    </location>
</feature>
<dbReference type="Pfam" id="PF00685">
    <property type="entry name" value="Sulfotransfer_1"/>
    <property type="match status" value="1"/>
</dbReference>
<dbReference type="Proteomes" id="UP000245539">
    <property type="component" value="Unassembled WGS sequence"/>
</dbReference>
<evidence type="ECO:0000313" key="4">
    <source>
        <dbReference type="EMBL" id="PWQ92013.1"/>
    </source>
</evidence>